<evidence type="ECO:0000256" key="1">
    <source>
        <dbReference type="ARBA" id="ARBA00022603"/>
    </source>
</evidence>
<dbReference type="EMBL" id="CP030032">
    <property type="protein sequence ID" value="AWV87856.1"/>
    <property type="molecule type" value="Genomic_DNA"/>
</dbReference>
<dbReference type="KEGG" id="bsed:DN745_00310"/>
<sequence length="186" mass="20338">MRIIAGRKRGQTLKSPDTYDIRPTPARVRESLFSILGDLNGAIVVDGFGGTGALGCEALSRGAAHCYFIERNNASADIIAENIDRLDATSDATLLRGAFTSQLSRITHDPDLWLLDPPYSKEMGVAALQAMVKASCVTDQTMVVLEQQSDEPQVRVEGFVLEDERTYGSTRLSFFRRQIAPLDSGD</sequence>
<evidence type="ECO:0000256" key="2">
    <source>
        <dbReference type="ARBA" id="ARBA00022679"/>
    </source>
</evidence>
<dbReference type="AlphaFoldDB" id="A0A2Z4FGX0"/>
<accession>A0A2Z4FGX0</accession>
<dbReference type="SUPFAM" id="SSF53335">
    <property type="entry name" value="S-adenosyl-L-methionine-dependent methyltransferases"/>
    <property type="match status" value="1"/>
</dbReference>
<dbReference type="Pfam" id="PF03602">
    <property type="entry name" value="Cons_hypoth95"/>
    <property type="match status" value="1"/>
</dbReference>
<dbReference type="RefSeq" id="WP_111331086.1">
    <property type="nucleotide sequence ID" value="NZ_CP030032.1"/>
</dbReference>
<dbReference type="Gene3D" id="3.40.50.150">
    <property type="entry name" value="Vaccinia Virus protein VP39"/>
    <property type="match status" value="1"/>
</dbReference>
<keyword evidence="2 3" id="KW-0808">Transferase</keyword>
<keyword evidence="1 3" id="KW-0489">Methyltransferase</keyword>
<proteinExistence type="predicted"/>
<organism evidence="3 4">
    <name type="scientific">Bradymonas sediminis</name>
    <dbReference type="NCBI Taxonomy" id="1548548"/>
    <lineage>
        <taxon>Bacteria</taxon>
        <taxon>Deltaproteobacteria</taxon>
        <taxon>Bradymonadales</taxon>
        <taxon>Bradymonadaceae</taxon>
        <taxon>Bradymonas</taxon>
    </lineage>
</organism>
<dbReference type="InterPro" id="IPR029063">
    <property type="entry name" value="SAM-dependent_MTases_sf"/>
</dbReference>
<protein>
    <submittedName>
        <fullName evidence="3">16S rRNA (Guanine(966)-N(2))-methyltransferase RsmD</fullName>
        <ecNumber evidence="3">2.1.1.171</ecNumber>
    </submittedName>
</protein>
<dbReference type="PANTHER" id="PTHR43542">
    <property type="entry name" value="METHYLTRANSFERASE"/>
    <property type="match status" value="1"/>
</dbReference>
<dbReference type="PANTHER" id="PTHR43542:SF1">
    <property type="entry name" value="METHYLTRANSFERASE"/>
    <property type="match status" value="1"/>
</dbReference>
<dbReference type="GO" id="GO:0052913">
    <property type="term" value="F:16S rRNA (guanine(966)-N(2))-methyltransferase activity"/>
    <property type="evidence" value="ECO:0007669"/>
    <property type="project" value="UniProtKB-EC"/>
</dbReference>
<dbReference type="NCBIfam" id="TIGR00095">
    <property type="entry name" value="16S rRNA (guanine(966)-N(2))-methyltransferase RsmD"/>
    <property type="match status" value="1"/>
</dbReference>
<reference evidence="3 4" key="1">
    <citation type="submission" date="2018-06" db="EMBL/GenBank/DDBJ databases">
        <title>Lujinxingia sediminis gen. nov. sp. nov., a new facultative anaerobic member of the class Deltaproteobacteria, and proposal of Lujinxingaceae fam. nov.</title>
        <authorList>
            <person name="Guo L.-Y."/>
            <person name="Li C.-M."/>
            <person name="Wang S."/>
            <person name="Du Z.-J."/>
        </authorList>
    </citation>
    <scope>NUCLEOTIDE SEQUENCE [LARGE SCALE GENOMIC DNA]</scope>
    <source>
        <strain evidence="3 4">FA350</strain>
    </source>
</reference>
<dbReference type="Proteomes" id="UP000249799">
    <property type="component" value="Chromosome"/>
</dbReference>
<evidence type="ECO:0000313" key="4">
    <source>
        <dbReference type="Proteomes" id="UP000249799"/>
    </source>
</evidence>
<evidence type="ECO:0000313" key="3">
    <source>
        <dbReference type="EMBL" id="AWV87856.1"/>
    </source>
</evidence>
<dbReference type="EC" id="2.1.1.171" evidence="3"/>
<dbReference type="InterPro" id="IPR004398">
    <property type="entry name" value="RNA_MeTrfase_RsmD"/>
</dbReference>
<dbReference type="PIRSF" id="PIRSF004553">
    <property type="entry name" value="CHP00095"/>
    <property type="match status" value="1"/>
</dbReference>
<keyword evidence="4" id="KW-1185">Reference proteome</keyword>
<name>A0A2Z4FGX0_9DELT</name>
<dbReference type="OrthoDB" id="9803017at2"/>
<gene>
    <name evidence="3" type="primary">rsmD</name>
    <name evidence="3" type="ORF">DN745_00310</name>
</gene>